<dbReference type="GO" id="GO:0008080">
    <property type="term" value="F:N-acetyltransferase activity"/>
    <property type="evidence" value="ECO:0007669"/>
    <property type="project" value="InterPro"/>
</dbReference>
<protein>
    <submittedName>
        <fullName evidence="2">Ribosomal protein S18-alanine N-acetyltransferase</fullName>
    </submittedName>
</protein>
<dbReference type="GO" id="GO:0005840">
    <property type="term" value="C:ribosome"/>
    <property type="evidence" value="ECO:0007669"/>
    <property type="project" value="UniProtKB-KW"/>
</dbReference>
<dbReference type="RefSeq" id="WP_338176449.1">
    <property type="nucleotide sequence ID" value="NZ_JAEKNQ010000013.1"/>
</dbReference>
<name>A0A934K5H8_9BACT</name>
<accession>A0A934K5H8</accession>
<dbReference type="Gene3D" id="3.40.630.30">
    <property type="match status" value="1"/>
</dbReference>
<keyword evidence="2" id="KW-0687">Ribonucleoprotein</keyword>
<dbReference type="EMBL" id="JAEKNQ010000013">
    <property type="protein sequence ID" value="MBJ7602066.1"/>
    <property type="molecule type" value="Genomic_DNA"/>
</dbReference>
<reference evidence="2 3" key="1">
    <citation type="submission" date="2020-10" db="EMBL/GenBank/DDBJ databases">
        <title>Ca. Dormibacterota MAGs.</title>
        <authorList>
            <person name="Montgomery K."/>
        </authorList>
    </citation>
    <scope>NUCLEOTIDE SEQUENCE [LARGE SCALE GENOMIC DNA]</scope>
    <source>
        <strain evidence="2">SC8811_S16_3</strain>
    </source>
</reference>
<sequence>MVLIRRQLAIESMKEADVPQVQGIERQIFSSPWPRNAYFRELSSRNSAYYIVLRQDPPDGADLLGYGGLWRMHDEAHVTTIGVRHDRQHEGLGRIVFAALLVAGFKLGAKWVTLEARASNLNAIRMYEGFDFKVIGRRRGYYTDNAEDAIVMWSDSMYSGRFRRVFAENLARIEAQAHEHGYDVLGLNLDGLAGKDSG</sequence>
<dbReference type="InterPro" id="IPR006464">
    <property type="entry name" value="AcTrfase_RimI/Ard1"/>
</dbReference>
<dbReference type="InterPro" id="IPR000182">
    <property type="entry name" value="GNAT_dom"/>
</dbReference>
<keyword evidence="2" id="KW-0689">Ribosomal protein</keyword>
<dbReference type="InterPro" id="IPR016181">
    <property type="entry name" value="Acyl_CoA_acyltransferase"/>
</dbReference>
<gene>
    <name evidence="2" type="primary">rimI</name>
    <name evidence="2" type="ORF">JF888_02550</name>
</gene>
<dbReference type="SUPFAM" id="SSF55729">
    <property type="entry name" value="Acyl-CoA N-acyltransferases (Nat)"/>
    <property type="match status" value="1"/>
</dbReference>
<dbReference type="Proteomes" id="UP000620075">
    <property type="component" value="Unassembled WGS sequence"/>
</dbReference>
<comment type="caution">
    <text evidence="2">The sequence shown here is derived from an EMBL/GenBank/DDBJ whole genome shotgun (WGS) entry which is preliminary data.</text>
</comment>
<evidence type="ECO:0000313" key="2">
    <source>
        <dbReference type="EMBL" id="MBJ7602066.1"/>
    </source>
</evidence>
<dbReference type="PROSITE" id="PS51186">
    <property type="entry name" value="GNAT"/>
    <property type="match status" value="1"/>
</dbReference>
<dbReference type="NCBIfam" id="TIGR01575">
    <property type="entry name" value="rimI"/>
    <property type="match status" value="1"/>
</dbReference>
<organism evidence="2 3">
    <name type="scientific">Candidatus Dormiibacter inghamiae</name>
    <dbReference type="NCBI Taxonomy" id="3127013"/>
    <lineage>
        <taxon>Bacteria</taxon>
        <taxon>Bacillati</taxon>
        <taxon>Candidatus Dormiibacterota</taxon>
        <taxon>Candidatus Dormibacteria</taxon>
        <taxon>Candidatus Dormibacterales</taxon>
        <taxon>Candidatus Dormibacteraceae</taxon>
        <taxon>Candidatus Dormiibacter</taxon>
    </lineage>
</organism>
<proteinExistence type="predicted"/>
<dbReference type="CDD" id="cd04301">
    <property type="entry name" value="NAT_SF"/>
    <property type="match status" value="1"/>
</dbReference>
<dbReference type="AlphaFoldDB" id="A0A934K5H8"/>
<feature type="domain" description="N-acetyltransferase" evidence="1">
    <location>
        <begin position="8"/>
        <end position="157"/>
    </location>
</feature>
<evidence type="ECO:0000313" key="3">
    <source>
        <dbReference type="Proteomes" id="UP000620075"/>
    </source>
</evidence>
<evidence type="ECO:0000259" key="1">
    <source>
        <dbReference type="PROSITE" id="PS51186"/>
    </source>
</evidence>
<dbReference type="Pfam" id="PF00583">
    <property type="entry name" value="Acetyltransf_1"/>
    <property type="match status" value="1"/>
</dbReference>